<organism evidence="1">
    <name type="scientific">marine sediment metagenome</name>
    <dbReference type="NCBI Taxonomy" id="412755"/>
    <lineage>
        <taxon>unclassified sequences</taxon>
        <taxon>metagenomes</taxon>
        <taxon>ecological metagenomes</taxon>
    </lineage>
</organism>
<comment type="caution">
    <text evidence="1">The sequence shown here is derived from an EMBL/GenBank/DDBJ whole genome shotgun (WGS) entry which is preliminary data.</text>
</comment>
<reference evidence="1" key="1">
    <citation type="journal article" date="2015" name="Nature">
        <title>Complex archaea that bridge the gap between prokaryotes and eukaryotes.</title>
        <authorList>
            <person name="Spang A."/>
            <person name="Saw J.H."/>
            <person name="Jorgensen S.L."/>
            <person name="Zaremba-Niedzwiedzka K."/>
            <person name="Martijn J."/>
            <person name="Lind A.E."/>
            <person name="van Eijk R."/>
            <person name="Schleper C."/>
            <person name="Guy L."/>
            <person name="Ettema T.J."/>
        </authorList>
    </citation>
    <scope>NUCLEOTIDE SEQUENCE</scope>
</reference>
<protein>
    <submittedName>
        <fullName evidence="1">Uncharacterized protein</fullName>
    </submittedName>
</protein>
<dbReference type="AlphaFoldDB" id="A0A0F9PZF4"/>
<gene>
    <name evidence="1" type="ORF">LCGC14_1156450</name>
</gene>
<evidence type="ECO:0000313" key="1">
    <source>
        <dbReference type="EMBL" id="KKM98582.1"/>
    </source>
</evidence>
<dbReference type="EMBL" id="LAZR01005601">
    <property type="protein sequence ID" value="KKM98582.1"/>
    <property type="molecule type" value="Genomic_DNA"/>
</dbReference>
<proteinExistence type="predicted"/>
<sequence length="71" mass="8570">MVTFDALWRDYQAMLRAVAETRRNRWHHNRDAAFRSHRWEPLSRRCLDCGLQELEFHAWTLAGPVWCQGKD</sequence>
<accession>A0A0F9PZF4</accession>
<name>A0A0F9PZF4_9ZZZZ</name>